<accession>A0ABD0USH1</accession>
<dbReference type="Proteomes" id="UP001552299">
    <property type="component" value="Unassembled WGS sequence"/>
</dbReference>
<protein>
    <recommendedName>
        <fullName evidence="3">Mobile element protein</fullName>
    </recommendedName>
</protein>
<comment type="caution">
    <text evidence="1">The sequence shown here is derived from an EMBL/GenBank/DDBJ whole genome shotgun (WGS) entry which is preliminary data.</text>
</comment>
<dbReference type="AlphaFoldDB" id="A0ABD0USH1"/>
<evidence type="ECO:0000313" key="1">
    <source>
        <dbReference type="EMBL" id="KAL0913257.1"/>
    </source>
</evidence>
<evidence type="ECO:0000313" key="2">
    <source>
        <dbReference type="Proteomes" id="UP001552299"/>
    </source>
</evidence>
<gene>
    <name evidence="1" type="ORF">M5K25_016703</name>
</gene>
<dbReference type="EMBL" id="JANQDX010000013">
    <property type="protein sequence ID" value="KAL0913257.1"/>
    <property type="molecule type" value="Genomic_DNA"/>
</dbReference>
<name>A0ABD0USH1_DENTH</name>
<organism evidence="1 2">
    <name type="scientific">Dendrobium thyrsiflorum</name>
    <name type="common">Pinecone-like raceme dendrobium</name>
    <name type="synonym">Orchid</name>
    <dbReference type="NCBI Taxonomy" id="117978"/>
    <lineage>
        <taxon>Eukaryota</taxon>
        <taxon>Viridiplantae</taxon>
        <taxon>Streptophyta</taxon>
        <taxon>Embryophyta</taxon>
        <taxon>Tracheophyta</taxon>
        <taxon>Spermatophyta</taxon>
        <taxon>Magnoliopsida</taxon>
        <taxon>Liliopsida</taxon>
        <taxon>Asparagales</taxon>
        <taxon>Orchidaceae</taxon>
        <taxon>Epidendroideae</taxon>
        <taxon>Malaxideae</taxon>
        <taxon>Dendrobiinae</taxon>
        <taxon>Dendrobium</taxon>
    </lineage>
</organism>
<reference evidence="1 2" key="1">
    <citation type="journal article" date="2024" name="Plant Biotechnol. J.">
        <title>Dendrobium thyrsiflorum genome and its molecular insights into genes involved in important horticultural traits.</title>
        <authorList>
            <person name="Chen B."/>
            <person name="Wang J.Y."/>
            <person name="Zheng P.J."/>
            <person name="Li K.L."/>
            <person name="Liang Y.M."/>
            <person name="Chen X.F."/>
            <person name="Zhang C."/>
            <person name="Zhao X."/>
            <person name="He X."/>
            <person name="Zhang G.Q."/>
            <person name="Liu Z.J."/>
            <person name="Xu Q."/>
        </authorList>
    </citation>
    <scope>NUCLEOTIDE SEQUENCE [LARGE SCALE GENOMIC DNA]</scope>
    <source>
        <strain evidence="1">GZMU011</strain>
    </source>
</reference>
<proteinExistence type="predicted"/>
<keyword evidence="2" id="KW-1185">Reference proteome</keyword>
<evidence type="ECO:0008006" key="3">
    <source>
        <dbReference type="Google" id="ProtNLM"/>
    </source>
</evidence>
<sequence>MKSGRCIQQLHDKQGRKIKHWKYSFQLSEKELLRKLQWKLINDNANLTGINLNHISLIVRN</sequence>